<keyword evidence="3 6" id="KW-0238">DNA-binding</keyword>
<keyword evidence="7" id="KW-1185">Reference proteome</keyword>
<dbReference type="GO" id="GO:0003700">
    <property type="term" value="F:DNA-binding transcription factor activity"/>
    <property type="evidence" value="ECO:0007669"/>
    <property type="project" value="InterPro"/>
</dbReference>
<dbReference type="PANTHER" id="PTHR30537:SF1">
    <property type="entry name" value="HTH-TYPE TRANSCRIPTIONAL REGULATOR PGRR"/>
    <property type="match status" value="1"/>
</dbReference>
<dbReference type="GO" id="GO:0043565">
    <property type="term" value="F:sequence-specific DNA binding"/>
    <property type="evidence" value="ECO:0007669"/>
    <property type="project" value="TreeGrafter"/>
</dbReference>
<dbReference type="GO" id="GO:0006351">
    <property type="term" value="P:DNA-templated transcription"/>
    <property type="evidence" value="ECO:0007669"/>
    <property type="project" value="TreeGrafter"/>
</dbReference>
<evidence type="ECO:0000256" key="2">
    <source>
        <dbReference type="ARBA" id="ARBA00023015"/>
    </source>
</evidence>
<dbReference type="InterPro" id="IPR036390">
    <property type="entry name" value="WH_DNA-bd_sf"/>
</dbReference>
<accession>A0A1H2LSL0</accession>
<dbReference type="EMBL" id="LT629797">
    <property type="protein sequence ID" value="SDU84000.1"/>
    <property type="molecule type" value="Genomic_DNA"/>
</dbReference>
<sequence length="295" mass="32434">MTSENLNDLNAFMAVARARSFTRAAGELGVSQSALSQTIRALEARLGIRLLTRTTRNVAPTEAGERLLAVIGPALEDIEAGLETLSELRDKPAGTVRITADEFAVGTVLWPAIKPFLAEYPDIRVELNTDYGLNEIVGERFDAGVRRGGLIAKDMIAMPISPDIRMFVVGSVEYFTVHSRPRKPQDLTSHNCINLRLPGGIFPWRFTKGGREISVRVEGQVVFSSILPILDAALAGCGLAYLPESMVQPHLDDGCLQAVLVEWAPNFGGYHLYYPNRRQASPAFALLVEALRYRR</sequence>
<dbReference type="PROSITE" id="PS50931">
    <property type="entry name" value="HTH_LYSR"/>
    <property type="match status" value="1"/>
</dbReference>
<dbReference type="InterPro" id="IPR000847">
    <property type="entry name" value="LysR_HTH_N"/>
</dbReference>
<evidence type="ECO:0000259" key="5">
    <source>
        <dbReference type="PROSITE" id="PS50931"/>
    </source>
</evidence>
<dbReference type="AlphaFoldDB" id="A0A1H2LSL0"/>
<dbReference type="RefSeq" id="WP_092376498.1">
    <property type="nucleotide sequence ID" value="NZ_LT629797.1"/>
</dbReference>
<protein>
    <submittedName>
        <fullName evidence="6">DNA-binding transcriptional regulator, LysR family</fullName>
    </submittedName>
</protein>
<dbReference type="CDD" id="cd08474">
    <property type="entry name" value="PBP2_CrgA_like_5"/>
    <property type="match status" value="1"/>
</dbReference>
<evidence type="ECO:0000313" key="6">
    <source>
        <dbReference type="EMBL" id="SDU84000.1"/>
    </source>
</evidence>
<dbReference type="Pfam" id="PF00126">
    <property type="entry name" value="HTH_1"/>
    <property type="match status" value="1"/>
</dbReference>
<dbReference type="InterPro" id="IPR036388">
    <property type="entry name" value="WH-like_DNA-bd_sf"/>
</dbReference>
<dbReference type="Gene3D" id="3.40.190.290">
    <property type="match status" value="1"/>
</dbReference>
<organism evidence="6 7">
    <name type="scientific">Pseudomonas sihuiensis</name>
    <dbReference type="NCBI Taxonomy" id="1274359"/>
    <lineage>
        <taxon>Bacteria</taxon>
        <taxon>Pseudomonadati</taxon>
        <taxon>Pseudomonadota</taxon>
        <taxon>Gammaproteobacteria</taxon>
        <taxon>Pseudomonadales</taxon>
        <taxon>Pseudomonadaceae</taxon>
        <taxon>Pseudomonas</taxon>
    </lineage>
</organism>
<proteinExistence type="inferred from homology"/>
<comment type="similarity">
    <text evidence="1">Belongs to the LysR transcriptional regulatory family.</text>
</comment>
<keyword evidence="4" id="KW-0804">Transcription</keyword>
<evidence type="ECO:0000256" key="1">
    <source>
        <dbReference type="ARBA" id="ARBA00009437"/>
    </source>
</evidence>
<evidence type="ECO:0000256" key="3">
    <source>
        <dbReference type="ARBA" id="ARBA00023125"/>
    </source>
</evidence>
<dbReference type="InterPro" id="IPR058163">
    <property type="entry name" value="LysR-type_TF_proteobact-type"/>
</dbReference>
<evidence type="ECO:0000256" key="4">
    <source>
        <dbReference type="ARBA" id="ARBA00023163"/>
    </source>
</evidence>
<dbReference type="InterPro" id="IPR005119">
    <property type="entry name" value="LysR_subst-bd"/>
</dbReference>
<feature type="domain" description="HTH lysR-type" evidence="5">
    <location>
        <begin position="4"/>
        <end position="61"/>
    </location>
</feature>
<dbReference type="Pfam" id="PF03466">
    <property type="entry name" value="LysR_substrate"/>
    <property type="match status" value="1"/>
</dbReference>
<keyword evidence="2" id="KW-0805">Transcription regulation</keyword>
<gene>
    <name evidence="6" type="ORF">SAMN05216363_2148</name>
</gene>
<reference evidence="7" key="1">
    <citation type="submission" date="2016-10" db="EMBL/GenBank/DDBJ databases">
        <authorList>
            <person name="Varghese N."/>
            <person name="Submissions S."/>
        </authorList>
    </citation>
    <scope>NUCLEOTIDE SEQUENCE [LARGE SCALE GENOMIC DNA]</scope>
    <source>
        <strain evidence="7">KCTC 32246</strain>
    </source>
</reference>
<dbReference type="FunFam" id="3.40.190.290:FF:000012">
    <property type="entry name" value="Transcriptional regulator, LysR family"/>
    <property type="match status" value="1"/>
</dbReference>
<dbReference type="SUPFAM" id="SSF53850">
    <property type="entry name" value="Periplasmic binding protein-like II"/>
    <property type="match status" value="1"/>
</dbReference>
<dbReference type="Proteomes" id="UP000198675">
    <property type="component" value="Chromosome I"/>
</dbReference>
<dbReference type="PANTHER" id="PTHR30537">
    <property type="entry name" value="HTH-TYPE TRANSCRIPTIONAL REGULATOR"/>
    <property type="match status" value="1"/>
</dbReference>
<dbReference type="FunFam" id="1.10.10.10:FF:000001">
    <property type="entry name" value="LysR family transcriptional regulator"/>
    <property type="match status" value="1"/>
</dbReference>
<dbReference type="PRINTS" id="PR00039">
    <property type="entry name" value="HTHLYSR"/>
</dbReference>
<dbReference type="Gene3D" id="1.10.10.10">
    <property type="entry name" value="Winged helix-like DNA-binding domain superfamily/Winged helix DNA-binding domain"/>
    <property type="match status" value="1"/>
</dbReference>
<name>A0A1H2LSL0_9PSED</name>
<evidence type="ECO:0000313" key="7">
    <source>
        <dbReference type="Proteomes" id="UP000198675"/>
    </source>
</evidence>
<dbReference type="SUPFAM" id="SSF46785">
    <property type="entry name" value="Winged helix' DNA-binding domain"/>
    <property type="match status" value="1"/>
</dbReference>